<evidence type="ECO:0000256" key="2">
    <source>
        <dbReference type="ARBA" id="ARBA00023315"/>
    </source>
</evidence>
<dbReference type="InterPro" id="IPR050832">
    <property type="entry name" value="Bact_Acetyltransf"/>
</dbReference>
<dbReference type="GO" id="GO:0016747">
    <property type="term" value="F:acyltransferase activity, transferring groups other than amino-acyl groups"/>
    <property type="evidence" value="ECO:0007669"/>
    <property type="project" value="InterPro"/>
</dbReference>
<evidence type="ECO:0000313" key="4">
    <source>
        <dbReference type="EMBL" id="TNC45955.1"/>
    </source>
</evidence>
<dbReference type="CDD" id="cd04301">
    <property type="entry name" value="NAT_SF"/>
    <property type="match status" value="1"/>
</dbReference>
<evidence type="ECO:0000259" key="3">
    <source>
        <dbReference type="PROSITE" id="PS51186"/>
    </source>
</evidence>
<evidence type="ECO:0000256" key="1">
    <source>
        <dbReference type="ARBA" id="ARBA00022679"/>
    </source>
</evidence>
<organism evidence="5 6">
    <name type="scientific">Mumia zhuanghuii</name>
    <dbReference type="NCBI Taxonomy" id="2585211"/>
    <lineage>
        <taxon>Bacteria</taxon>
        <taxon>Bacillati</taxon>
        <taxon>Actinomycetota</taxon>
        <taxon>Actinomycetes</taxon>
        <taxon>Propionibacteriales</taxon>
        <taxon>Nocardioidaceae</taxon>
        <taxon>Mumia</taxon>
    </lineage>
</organism>
<sequence>MGALPTDLSVDVRERRREDVPALVEVLGEVHVKDRYPIVGTHVEPGWLTEPDGPAWVAEVGGEVVGQAALATGADSVSLAALGGPDVEAVTLSRFFVAPRARGTGAAGALLDAVEAYAADHRLGLALEVVAHNLAARRLYGRRGWTALGSYEVRWFGDDGPAYEAYRFVRPVRAANF</sequence>
<evidence type="ECO:0000313" key="6">
    <source>
        <dbReference type="Proteomes" id="UP000306740"/>
    </source>
</evidence>
<comment type="caution">
    <text evidence="5">The sequence shown here is derived from an EMBL/GenBank/DDBJ whole genome shotgun (WGS) entry which is preliminary data.</text>
</comment>
<dbReference type="RefSeq" id="WP_139084830.1">
    <property type="nucleotide sequence ID" value="NZ_VDFR01000063.1"/>
</dbReference>
<dbReference type="Gene3D" id="3.40.630.30">
    <property type="match status" value="1"/>
</dbReference>
<dbReference type="Pfam" id="PF00583">
    <property type="entry name" value="Acetyltransf_1"/>
    <property type="match status" value="1"/>
</dbReference>
<dbReference type="PANTHER" id="PTHR43877">
    <property type="entry name" value="AMINOALKYLPHOSPHONATE N-ACETYLTRANSFERASE-RELATED-RELATED"/>
    <property type="match status" value="1"/>
</dbReference>
<evidence type="ECO:0000313" key="5">
    <source>
        <dbReference type="EMBL" id="TNC45996.1"/>
    </source>
</evidence>
<protein>
    <submittedName>
        <fullName evidence="5">GNAT family N-acetyltransferase</fullName>
    </submittedName>
</protein>
<dbReference type="AlphaFoldDB" id="A0A5C4MJW9"/>
<proteinExistence type="predicted"/>
<keyword evidence="1 5" id="KW-0808">Transferase</keyword>
<gene>
    <name evidence="5" type="ORF">FHE65_14155</name>
    <name evidence="4" type="ORF">FHE65_14240</name>
</gene>
<dbReference type="InterPro" id="IPR016181">
    <property type="entry name" value="Acyl_CoA_acyltransferase"/>
</dbReference>
<dbReference type="PROSITE" id="PS51186">
    <property type="entry name" value="GNAT"/>
    <property type="match status" value="1"/>
</dbReference>
<reference evidence="5 6" key="1">
    <citation type="submission" date="2019-05" db="EMBL/GenBank/DDBJ databases">
        <title>Mumia sp. nov., isolated from the intestinal contents of plateau pika (Ochotona curzoniae) in the Qinghai-Tibet plateau of China.</title>
        <authorList>
            <person name="Tian Z."/>
        </authorList>
    </citation>
    <scope>NUCLEOTIDE SEQUENCE [LARGE SCALE GENOMIC DNA]</scope>
    <source>
        <strain evidence="6">527</strain>
        <strain evidence="5">Z527</strain>
    </source>
</reference>
<keyword evidence="2" id="KW-0012">Acyltransferase</keyword>
<dbReference type="Proteomes" id="UP000306740">
    <property type="component" value="Unassembled WGS sequence"/>
</dbReference>
<dbReference type="EMBL" id="VDFR01000063">
    <property type="protein sequence ID" value="TNC45996.1"/>
    <property type="molecule type" value="Genomic_DNA"/>
</dbReference>
<accession>A0A5C4MJW9</accession>
<dbReference type="EMBL" id="VDFR01000064">
    <property type="protein sequence ID" value="TNC45955.1"/>
    <property type="molecule type" value="Genomic_DNA"/>
</dbReference>
<dbReference type="InterPro" id="IPR000182">
    <property type="entry name" value="GNAT_dom"/>
</dbReference>
<dbReference type="PANTHER" id="PTHR43877:SF2">
    <property type="entry name" value="AMINOALKYLPHOSPHONATE N-ACETYLTRANSFERASE-RELATED"/>
    <property type="match status" value="1"/>
</dbReference>
<dbReference type="OrthoDB" id="3692150at2"/>
<name>A0A5C4MJW9_9ACTN</name>
<dbReference type="SUPFAM" id="SSF55729">
    <property type="entry name" value="Acyl-CoA N-acyltransferases (Nat)"/>
    <property type="match status" value="1"/>
</dbReference>
<feature type="domain" description="N-acetyltransferase" evidence="3">
    <location>
        <begin position="10"/>
        <end position="173"/>
    </location>
</feature>